<protein>
    <submittedName>
        <fullName evidence="2">Uncharacterized protein</fullName>
    </submittedName>
</protein>
<evidence type="ECO:0000313" key="2">
    <source>
        <dbReference type="EMBL" id="CEK72498.1"/>
    </source>
</evidence>
<feature type="region of interest" description="Disordered" evidence="1">
    <location>
        <begin position="33"/>
        <end position="52"/>
    </location>
</feature>
<evidence type="ECO:0000256" key="1">
    <source>
        <dbReference type="SAM" id="MobiDB-lite"/>
    </source>
</evidence>
<proteinExistence type="predicted"/>
<gene>
    <name evidence="2" type="primary">ORF82686</name>
</gene>
<sequence length="62" mass="7268">CWRCIGNVICMETHKNCIEVDTSGKTWKTQSHLQENRNGKKMNHRWNPIPKTEKNGIHLLLP</sequence>
<organism evidence="2">
    <name type="scientific">Arion vulgaris</name>
    <dbReference type="NCBI Taxonomy" id="1028688"/>
    <lineage>
        <taxon>Eukaryota</taxon>
        <taxon>Metazoa</taxon>
        <taxon>Spiralia</taxon>
        <taxon>Lophotrochozoa</taxon>
        <taxon>Mollusca</taxon>
        <taxon>Gastropoda</taxon>
        <taxon>Heterobranchia</taxon>
        <taxon>Euthyneura</taxon>
        <taxon>Panpulmonata</taxon>
        <taxon>Eupulmonata</taxon>
        <taxon>Stylommatophora</taxon>
        <taxon>Helicina</taxon>
        <taxon>Arionoidea</taxon>
        <taxon>Arionidae</taxon>
        <taxon>Arion</taxon>
    </lineage>
</organism>
<feature type="non-terminal residue" evidence="2">
    <location>
        <position position="1"/>
    </location>
</feature>
<dbReference type="EMBL" id="HACG01025633">
    <property type="protein sequence ID" value="CEK72498.1"/>
    <property type="molecule type" value="Transcribed_RNA"/>
</dbReference>
<reference evidence="2" key="1">
    <citation type="submission" date="2014-12" db="EMBL/GenBank/DDBJ databases">
        <title>Insight into the proteome of Arion vulgaris.</title>
        <authorList>
            <person name="Aradska J."/>
            <person name="Bulat T."/>
            <person name="Smidak R."/>
            <person name="Sarate P."/>
            <person name="Gangsoo J."/>
            <person name="Sialana F."/>
            <person name="Bilban M."/>
            <person name="Lubec G."/>
        </authorList>
    </citation>
    <scope>NUCLEOTIDE SEQUENCE</scope>
    <source>
        <tissue evidence="2">Skin</tissue>
    </source>
</reference>
<dbReference type="AlphaFoldDB" id="A0A0B6ZVB3"/>
<accession>A0A0B6ZVB3</accession>
<name>A0A0B6ZVB3_9EUPU</name>